<dbReference type="AlphaFoldDB" id="A0A8H3LGV8"/>
<dbReference type="PANTHER" id="PTHR46481">
    <property type="entry name" value="ZINC FINGER BED DOMAIN-CONTAINING PROTEIN 4"/>
    <property type="match status" value="1"/>
</dbReference>
<evidence type="ECO:0000313" key="8">
    <source>
        <dbReference type="EMBL" id="GES85742.1"/>
    </source>
</evidence>
<comment type="caution">
    <text evidence="8">The sequence shown here is derived from an EMBL/GenBank/DDBJ whole genome shotgun (WGS) entry which is preliminary data.</text>
</comment>
<evidence type="ECO:0000256" key="5">
    <source>
        <dbReference type="ARBA" id="ARBA00023242"/>
    </source>
</evidence>
<name>A0A8H3LGV8_9GLOM</name>
<dbReference type="OrthoDB" id="2447169at2759"/>
<dbReference type="GO" id="GO:0008270">
    <property type="term" value="F:zinc ion binding"/>
    <property type="evidence" value="ECO:0007669"/>
    <property type="project" value="UniProtKB-KW"/>
</dbReference>
<dbReference type="PANTHER" id="PTHR46481:SF10">
    <property type="entry name" value="ZINC FINGER BED DOMAIN-CONTAINING PROTEIN 39"/>
    <property type="match status" value="1"/>
</dbReference>
<keyword evidence="4" id="KW-0862">Zinc</keyword>
<dbReference type="SUPFAM" id="SSF53098">
    <property type="entry name" value="Ribonuclease H-like"/>
    <property type="match status" value="1"/>
</dbReference>
<dbReference type="InterPro" id="IPR012337">
    <property type="entry name" value="RNaseH-like_sf"/>
</dbReference>
<keyword evidence="2" id="KW-0479">Metal-binding</keyword>
<feature type="region of interest" description="Disordered" evidence="6">
    <location>
        <begin position="20"/>
        <end position="46"/>
    </location>
</feature>
<evidence type="ECO:0000256" key="3">
    <source>
        <dbReference type="ARBA" id="ARBA00022771"/>
    </source>
</evidence>
<evidence type="ECO:0000256" key="2">
    <source>
        <dbReference type="ARBA" id="ARBA00022723"/>
    </source>
</evidence>
<evidence type="ECO:0000256" key="4">
    <source>
        <dbReference type="ARBA" id="ARBA00022833"/>
    </source>
</evidence>
<dbReference type="Proteomes" id="UP000615446">
    <property type="component" value="Unassembled WGS sequence"/>
</dbReference>
<keyword evidence="5" id="KW-0539">Nucleus</keyword>
<feature type="domain" description="DUF659" evidence="7">
    <location>
        <begin position="89"/>
        <end position="237"/>
    </location>
</feature>
<protein>
    <submittedName>
        <fullName evidence="8">Zinc finger BED domain-containing protein 1-like</fullName>
    </submittedName>
</protein>
<evidence type="ECO:0000259" key="7">
    <source>
        <dbReference type="Pfam" id="PF04937"/>
    </source>
</evidence>
<gene>
    <name evidence="8" type="ORF">RCL2_001284500</name>
</gene>
<accession>A0A8H3LGV8</accession>
<comment type="subcellular location">
    <subcellularLocation>
        <location evidence="1">Nucleus</location>
    </subcellularLocation>
</comment>
<dbReference type="InterPro" id="IPR052035">
    <property type="entry name" value="ZnF_BED_domain_contain"/>
</dbReference>
<dbReference type="GO" id="GO:0005634">
    <property type="term" value="C:nucleus"/>
    <property type="evidence" value="ECO:0007669"/>
    <property type="project" value="UniProtKB-SubCell"/>
</dbReference>
<evidence type="ECO:0000256" key="6">
    <source>
        <dbReference type="SAM" id="MobiDB-lite"/>
    </source>
</evidence>
<dbReference type="Pfam" id="PF04937">
    <property type="entry name" value="DUF659"/>
    <property type="match status" value="1"/>
</dbReference>
<dbReference type="EMBL" id="BLAL01000156">
    <property type="protein sequence ID" value="GES85742.1"/>
    <property type="molecule type" value="Genomic_DNA"/>
</dbReference>
<evidence type="ECO:0000256" key="1">
    <source>
        <dbReference type="ARBA" id="ARBA00004123"/>
    </source>
</evidence>
<dbReference type="InterPro" id="IPR007021">
    <property type="entry name" value="DUF659"/>
</dbReference>
<evidence type="ECO:0000313" key="9">
    <source>
        <dbReference type="Proteomes" id="UP000615446"/>
    </source>
</evidence>
<organism evidence="8 9">
    <name type="scientific">Rhizophagus clarus</name>
    <dbReference type="NCBI Taxonomy" id="94130"/>
    <lineage>
        <taxon>Eukaryota</taxon>
        <taxon>Fungi</taxon>
        <taxon>Fungi incertae sedis</taxon>
        <taxon>Mucoromycota</taxon>
        <taxon>Glomeromycotina</taxon>
        <taxon>Glomeromycetes</taxon>
        <taxon>Glomerales</taxon>
        <taxon>Glomeraceae</taxon>
        <taxon>Rhizophagus</taxon>
    </lineage>
</organism>
<proteinExistence type="predicted"/>
<keyword evidence="3" id="KW-0863">Zinc-finger</keyword>
<feature type="compositionally biased region" description="Acidic residues" evidence="6">
    <location>
        <begin position="29"/>
        <end position="42"/>
    </location>
</feature>
<sequence length="457" mass="52879">MKIHLNKNCPNVPLEVKNQYKNKDKEQESFDINDDNTDDNTEDNVSNEKEEIDTAIARAFYASGIPLATIENPFIIQALHKINPEYHPPSRKSLSTTLLKKEYKRVSADMKKQIKNSNYICLTSDGWTNIHQQPIINFMITTPQPIFWKALESKENSHTGEYIAEQFDIVIKEIGISKIAAVITDNASNMKKAHSILQKDYPNIIFLGCFAYNINLLIKSVIELALIKETITPVQEIINKKALQNVVFEECVRKSIPSSLNSKLIDTEGFWVNIEEICQLLEPFTKIIREFESNQPNLSLVYDRFTKLKNEIKQLTNTSLKDIILDKCTLRWEKMYHPAIVIAYYLDPRYHGQDLIDEYPFSMIAKETSKFVNQDLSGQLVKELLWYNNKTGPFNSLIFWKLEAISNPIDWWNGFQQEVPVLTNGQKLNDDNINEEELENLDEIIVIEESEESNIKH</sequence>
<reference evidence="8" key="1">
    <citation type="submission" date="2019-10" db="EMBL/GenBank/DDBJ databases">
        <title>Conservation and host-specific expression of non-tandemly repeated heterogenous ribosome RNA gene in arbuscular mycorrhizal fungi.</title>
        <authorList>
            <person name="Maeda T."/>
            <person name="Kobayashi Y."/>
            <person name="Nakagawa T."/>
            <person name="Ezawa T."/>
            <person name="Yamaguchi K."/>
            <person name="Bino T."/>
            <person name="Nishimoto Y."/>
            <person name="Shigenobu S."/>
            <person name="Kawaguchi M."/>
        </authorList>
    </citation>
    <scope>NUCLEOTIDE SEQUENCE</scope>
    <source>
        <strain evidence="8">HR1</strain>
    </source>
</reference>